<proteinExistence type="predicted"/>
<gene>
    <name evidence="1" type="ORF">KDK_52520</name>
</gene>
<name>A0A402AQT5_9CHLR</name>
<reference evidence="2" key="1">
    <citation type="submission" date="2018-12" db="EMBL/GenBank/DDBJ databases">
        <title>Tengunoibacter tsumagoiensis gen. nov., sp. nov., Dictyobacter kobayashii sp. nov., D. alpinus sp. nov., and D. joshuensis sp. nov. and description of Dictyobacteraceae fam. nov. within the order Ktedonobacterales isolated from Tengu-no-mugimeshi.</title>
        <authorList>
            <person name="Wang C.M."/>
            <person name="Zheng Y."/>
            <person name="Sakai Y."/>
            <person name="Toyoda A."/>
            <person name="Minakuchi Y."/>
            <person name="Abe K."/>
            <person name="Yokota A."/>
            <person name="Yabe S."/>
        </authorList>
    </citation>
    <scope>NUCLEOTIDE SEQUENCE [LARGE SCALE GENOMIC DNA]</scope>
    <source>
        <strain evidence="2">Uno11</strain>
    </source>
</reference>
<accession>A0A402AQT5</accession>
<dbReference type="AlphaFoldDB" id="A0A402AQT5"/>
<keyword evidence="2" id="KW-1185">Reference proteome</keyword>
<evidence type="ECO:0000313" key="2">
    <source>
        <dbReference type="Proteomes" id="UP000287188"/>
    </source>
</evidence>
<comment type="caution">
    <text evidence="1">The sequence shown here is derived from an EMBL/GenBank/DDBJ whole genome shotgun (WGS) entry which is preliminary data.</text>
</comment>
<dbReference type="EMBL" id="BIFS01000001">
    <property type="protein sequence ID" value="GCE21452.1"/>
    <property type="molecule type" value="Genomic_DNA"/>
</dbReference>
<organism evidence="1 2">
    <name type="scientific">Dictyobacter kobayashii</name>
    <dbReference type="NCBI Taxonomy" id="2014872"/>
    <lineage>
        <taxon>Bacteria</taxon>
        <taxon>Bacillati</taxon>
        <taxon>Chloroflexota</taxon>
        <taxon>Ktedonobacteria</taxon>
        <taxon>Ktedonobacterales</taxon>
        <taxon>Dictyobacteraceae</taxon>
        <taxon>Dictyobacter</taxon>
    </lineage>
</organism>
<dbReference type="Proteomes" id="UP000287188">
    <property type="component" value="Unassembled WGS sequence"/>
</dbReference>
<sequence length="97" mass="11262">MKSKSSTGMEQIEDALEKLRPAYHFFGHYGGPPQVRTDPNGVTLSVKLADLHWERGTFVLEKGSMGLLRWQNQEQHSFTVLDDPWLKEYNIHTWPHL</sequence>
<evidence type="ECO:0000313" key="1">
    <source>
        <dbReference type="EMBL" id="GCE21452.1"/>
    </source>
</evidence>
<protein>
    <submittedName>
        <fullName evidence="1">Uncharacterized protein</fullName>
    </submittedName>
</protein>